<sequence length="233" mass="24684">MAVRGVKSSYWKGVRDGAPFLLVVLPFGMLFGVLATEAGLPMFDTLAFSVVVVAGAAQFTAMQLMQDNAPTVIVIISALAVNLRMAMYSAAMTPHLGELPVWKRAVAAYLLLDQTYASSAIQYEREPDMTLSERFAYFLGVASIICPGWYGFTLVGVMMGAAVPPEYGLDFALPIAFLAMIGPALRTGAHVAAALVAVTAALLLSVVPYNLGMLVAALLGMMAGAEVERRTQA</sequence>
<comment type="caution">
    <text evidence="9">The sequence shown here is derived from an EMBL/GenBank/DDBJ whole genome shotgun (WGS) entry which is preliminary data.</text>
</comment>
<dbReference type="PANTHER" id="PTHR34979:SF1">
    <property type="entry name" value="INNER MEMBRANE PROTEIN YGAZ"/>
    <property type="match status" value="1"/>
</dbReference>
<dbReference type="GO" id="GO:1903785">
    <property type="term" value="P:L-valine transmembrane transport"/>
    <property type="evidence" value="ECO:0007669"/>
    <property type="project" value="TreeGrafter"/>
</dbReference>
<feature type="transmembrane region" description="Helical" evidence="8">
    <location>
        <begin position="20"/>
        <end position="40"/>
    </location>
</feature>
<keyword evidence="5 8" id="KW-0812">Transmembrane</keyword>
<evidence type="ECO:0000256" key="8">
    <source>
        <dbReference type="SAM" id="Phobius"/>
    </source>
</evidence>
<dbReference type="RefSeq" id="WP_020043300.1">
    <property type="nucleotide sequence ID" value="NZ_KE557282.1"/>
</dbReference>
<dbReference type="STRING" id="1123237.Salmuc_00388"/>
<feature type="transmembrane region" description="Helical" evidence="8">
    <location>
        <begin position="72"/>
        <end position="91"/>
    </location>
</feature>
<evidence type="ECO:0000256" key="6">
    <source>
        <dbReference type="ARBA" id="ARBA00022989"/>
    </source>
</evidence>
<dbReference type="InterPro" id="IPR011606">
    <property type="entry name" value="Brnchd-chn_aa_trnsp_permease"/>
</dbReference>
<feature type="transmembrane region" description="Helical" evidence="8">
    <location>
        <begin position="167"/>
        <end position="185"/>
    </location>
</feature>
<organism evidence="9 10">
    <name type="scientific">Salipiger mucosus DSM 16094</name>
    <dbReference type="NCBI Taxonomy" id="1123237"/>
    <lineage>
        <taxon>Bacteria</taxon>
        <taxon>Pseudomonadati</taxon>
        <taxon>Pseudomonadota</taxon>
        <taxon>Alphaproteobacteria</taxon>
        <taxon>Rhodobacterales</taxon>
        <taxon>Roseobacteraceae</taxon>
        <taxon>Salipiger</taxon>
    </lineage>
</organism>
<dbReference type="eggNOG" id="COG1296">
    <property type="taxonomic scope" value="Bacteria"/>
</dbReference>
<feature type="transmembrane region" description="Helical" evidence="8">
    <location>
        <begin position="135"/>
        <end position="155"/>
    </location>
</feature>
<keyword evidence="3" id="KW-0813">Transport</keyword>
<name>S9Q9A6_9RHOB</name>
<dbReference type="Pfam" id="PF03591">
    <property type="entry name" value="AzlC"/>
    <property type="match status" value="1"/>
</dbReference>
<dbReference type="GO" id="GO:0005886">
    <property type="term" value="C:plasma membrane"/>
    <property type="evidence" value="ECO:0007669"/>
    <property type="project" value="UniProtKB-SubCell"/>
</dbReference>
<comment type="subcellular location">
    <subcellularLocation>
        <location evidence="1">Cell membrane</location>
        <topology evidence="1">Multi-pass membrane protein</topology>
    </subcellularLocation>
</comment>
<evidence type="ECO:0000256" key="2">
    <source>
        <dbReference type="ARBA" id="ARBA00010735"/>
    </source>
</evidence>
<evidence type="ECO:0000256" key="1">
    <source>
        <dbReference type="ARBA" id="ARBA00004651"/>
    </source>
</evidence>
<comment type="similarity">
    <text evidence="2">Belongs to the AzlC family.</text>
</comment>
<keyword evidence="7 8" id="KW-0472">Membrane</keyword>
<evidence type="ECO:0000313" key="9">
    <source>
        <dbReference type="EMBL" id="EPX76557.1"/>
    </source>
</evidence>
<dbReference type="HOGENOM" id="CLU_065777_1_1_5"/>
<dbReference type="EMBL" id="APVH01000046">
    <property type="protein sequence ID" value="EPX76557.1"/>
    <property type="molecule type" value="Genomic_DNA"/>
</dbReference>
<keyword evidence="4" id="KW-1003">Cell membrane</keyword>
<dbReference type="AlphaFoldDB" id="S9Q9A6"/>
<dbReference type="OrthoDB" id="3579489at2"/>
<evidence type="ECO:0000256" key="4">
    <source>
        <dbReference type="ARBA" id="ARBA00022475"/>
    </source>
</evidence>
<dbReference type="Proteomes" id="UP000015347">
    <property type="component" value="Unassembled WGS sequence"/>
</dbReference>
<proteinExistence type="inferred from homology"/>
<evidence type="ECO:0000313" key="10">
    <source>
        <dbReference type="Proteomes" id="UP000015347"/>
    </source>
</evidence>
<feature type="transmembrane region" description="Helical" evidence="8">
    <location>
        <begin position="191"/>
        <end position="220"/>
    </location>
</feature>
<keyword evidence="10" id="KW-1185">Reference proteome</keyword>
<reference evidence="10" key="1">
    <citation type="journal article" date="2014" name="Stand. Genomic Sci.">
        <title>Genome sequence of the exopolysaccharide-producing Salipiger mucosus type strain (DSM 16094(T)), a moderately halophilic member of the Roseobacter clade.</title>
        <authorList>
            <person name="Riedel T."/>
            <person name="Spring S."/>
            <person name="Fiebig A."/>
            <person name="Petersen J."/>
            <person name="Kyrpides N.C."/>
            <person name="Goker M."/>
            <person name="Klenk H.P."/>
        </authorList>
    </citation>
    <scope>NUCLEOTIDE SEQUENCE [LARGE SCALE GENOMIC DNA]</scope>
    <source>
        <strain evidence="10">DSM 16094</strain>
    </source>
</reference>
<gene>
    <name evidence="9" type="ORF">Salmuc_00388</name>
</gene>
<accession>S9Q9A6</accession>
<dbReference type="PANTHER" id="PTHR34979">
    <property type="entry name" value="INNER MEMBRANE PROTEIN YGAZ"/>
    <property type="match status" value="1"/>
</dbReference>
<evidence type="ECO:0000256" key="5">
    <source>
        <dbReference type="ARBA" id="ARBA00022692"/>
    </source>
</evidence>
<evidence type="ECO:0000256" key="7">
    <source>
        <dbReference type="ARBA" id="ARBA00023136"/>
    </source>
</evidence>
<protein>
    <submittedName>
        <fullName evidence="9">AzlC family protein</fullName>
    </submittedName>
</protein>
<evidence type="ECO:0000256" key="3">
    <source>
        <dbReference type="ARBA" id="ARBA00022448"/>
    </source>
</evidence>
<keyword evidence="6 8" id="KW-1133">Transmembrane helix</keyword>